<gene>
    <name evidence="4" type="ORF">D3H65_18010</name>
</gene>
<dbReference type="InterPro" id="IPR029045">
    <property type="entry name" value="ClpP/crotonase-like_dom_sf"/>
</dbReference>
<dbReference type="InterPro" id="IPR041489">
    <property type="entry name" value="PDZ_6"/>
</dbReference>
<dbReference type="RefSeq" id="WP_119051642.1">
    <property type="nucleotide sequence ID" value="NZ_CP032157.1"/>
</dbReference>
<dbReference type="CDD" id="cd07562">
    <property type="entry name" value="Peptidase_S41_TRI"/>
    <property type="match status" value="1"/>
</dbReference>
<feature type="signal peptide" evidence="1">
    <location>
        <begin position="1"/>
        <end position="24"/>
    </location>
</feature>
<name>A0A3B7MZQ4_9BACT</name>
<organism evidence="4 5">
    <name type="scientific">Paraflavitalea soli</name>
    <dbReference type="NCBI Taxonomy" id="2315862"/>
    <lineage>
        <taxon>Bacteria</taxon>
        <taxon>Pseudomonadati</taxon>
        <taxon>Bacteroidota</taxon>
        <taxon>Chitinophagia</taxon>
        <taxon>Chitinophagales</taxon>
        <taxon>Chitinophagaceae</taxon>
        <taxon>Paraflavitalea</taxon>
    </lineage>
</organism>
<keyword evidence="1" id="KW-0732">Signal</keyword>
<evidence type="ECO:0000313" key="4">
    <source>
        <dbReference type="EMBL" id="AXY75761.1"/>
    </source>
</evidence>
<dbReference type="AlphaFoldDB" id="A0A3B7MZQ4"/>
<dbReference type="Pfam" id="PF17820">
    <property type="entry name" value="PDZ_6"/>
    <property type="match status" value="1"/>
</dbReference>
<dbReference type="InterPro" id="IPR005151">
    <property type="entry name" value="Tail-specific_protease"/>
</dbReference>
<proteinExistence type="predicted"/>
<dbReference type="Gene3D" id="3.90.226.10">
    <property type="entry name" value="2-enoyl-CoA Hydratase, Chain A, domain 1"/>
    <property type="match status" value="1"/>
</dbReference>
<keyword evidence="5" id="KW-1185">Reference proteome</keyword>
<protein>
    <recommendedName>
        <fullName evidence="6">Peptidase S41</fullName>
    </recommendedName>
</protein>
<reference evidence="4 5" key="1">
    <citation type="submission" date="2018-09" db="EMBL/GenBank/DDBJ databases">
        <title>Genome sequencing of strain 6GH32-13.</title>
        <authorList>
            <person name="Weon H.-Y."/>
            <person name="Heo J."/>
            <person name="Kwon S.-W."/>
        </authorList>
    </citation>
    <scope>NUCLEOTIDE SEQUENCE [LARGE SCALE GENOMIC DNA]</scope>
    <source>
        <strain evidence="4 5">5GH32-13</strain>
    </source>
</reference>
<evidence type="ECO:0000313" key="5">
    <source>
        <dbReference type="Proteomes" id="UP000263900"/>
    </source>
</evidence>
<dbReference type="KEGG" id="pseg:D3H65_18010"/>
<dbReference type="GO" id="GO:0030288">
    <property type="term" value="C:outer membrane-bounded periplasmic space"/>
    <property type="evidence" value="ECO:0007669"/>
    <property type="project" value="TreeGrafter"/>
</dbReference>
<feature type="domain" description="PDZ" evidence="3">
    <location>
        <begin position="440"/>
        <end position="485"/>
    </location>
</feature>
<accession>A0A3B7MZQ4</accession>
<dbReference type="GO" id="GO:0006508">
    <property type="term" value="P:proteolysis"/>
    <property type="evidence" value="ECO:0007669"/>
    <property type="project" value="InterPro"/>
</dbReference>
<evidence type="ECO:0000256" key="1">
    <source>
        <dbReference type="SAM" id="SignalP"/>
    </source>
</evidence>
<evidence type="ECO:0000259" key="3">
    <source>
        <dbReference type="Pfam" id="PF17820"/>
    </source>
</evidence>
<sequence length="741" mass="83672">MNVHPFKCLPLFLFILLIAQTSTSQESPWNLGLEQYNSQNQTFSPWYKTFFFKKEYQVLPDSSTRQEGRYSVRIRYAPESPDRADGQFVNSIPIDVPCKKLGFSFYAKLKGETTGVVSFLLSKDRGEKKYESTSFKIQDTTGWVLYTGEFDASKFSFPLDHLRITAVYGGTESMWLDNFTLLADGKPIQEVSSFCKPVNENIQPLSQDQVTRLALLGQIWGFLKYYHPEVAKGNTNWDFELIRAIPVAKNAASNAAFSDSLLSWINGLGPVEACRNCTADIPKDLLTYNIDLAWMKDQHLSTALQHKLQFLLANRHKGPGHYANIGNAGQVSFINEQEYWWRNGHYPNEHFRLLTLYRYWNMIQYFSPYKNIIGRNWNEVLYEYIPRMATARDSLSYNTAVLQLISSVNDSHAYSYNAVVAKQYNMYLPVLAYPMDEKLVVTTIYNDSLAALAGLQKGDIIEKVNGRTIKELIEERKIFAGASNQMATLRFLGSGNYLTGGTEPTVQLTIRKNGATFTRQVQRYPFAAFNYQYKNNSSLHKILPGNIGYVNMGLLEKTQVDSLMQVLKDTRAIIFDIRNYPRGTMNAITAYLHEKPVTFARITQPDFDYPGAFRWAKFDNSCGPTPGNKRTFVYTGKIIILVNEYSQSHAEWTAMGFQSVPGCVTFGSQTSGADGNVARIVLPGGYVTNLTGLGVFYPDNSPTQRQGVRIDKIVRPTPAGITAGSDEVLDAALEYVNSVKN</sequence>
<dbReference type="Gene3D" id="2.60.120.260">
    <property type="entry name" value="Galactose-binding domain-like"/>
    <property type="match status" value="1"/>
</dbReference>
<dbReference type="Proteomes" id="UP000263900">
    <property type="component" value="Chromosome"/>
</dbReference>
<dbReference type="Gene3D" id="2.30.42.10">
    <property type="match status" value="1"/>
</dbReference>
<dbReference type="GO" id="GO:0007165">
    <property type="term" value="P:signal transduction"/>
    <property type="evidence" value="ECO:0007669"/>
    <property type="project" value="TreeGrafter"/>
</dbReference>
<feature type="chain" id="PRO_5017813917" description="Peptidase S41" evidence="1">
    <location>
        <begin position="25"/>
        <end position="741"/>
    </location>
</feature>
<dbReference type="PANTHER" id="PTHR32060:SF30">
    <property type="entry name" value="CARBOXY-TERMINAL PROCESSING PROTEASE CTPA"/>
    <property type="match status" value="1"/>
</dbReference>
<evidence type="ECO:0000259" key="2">
    <source>
        <dbReference type="Pfam" id="PF03572"/>
    </source>
</evidence>
<dbReference type="PANTHER" id="PTHR32060">
    <property type="entry name" value="TAIL-SPECIFIC PROTEASE"/>
    <property type="match status" value="1"/>
</dbReference>
<dbReference type="GO" id="GO:0008236">
    <property type="term" value="F:serine-type peptidase activity"/>
    <property type="evidence" value="ECO:0007669"/>
    <property type="project" value="InterPro"/>
</dbReference>
<dbReference type="Pfam" id="PF03572">
    <property type="entry name" value="Peptidase_S41"/>
    <property type="match status" value="1"/>
</dbReference>
<dbReference type="GO" id="GO:0004175">
    <property type="term" value="F:endopeptidase activity"/>
    <property type="evidence" value="ECO:0007669"/>
    <property type="project" value="TreeGrafter"/>
</dbReference>
<evidence type="ECO:0008006" key="6">
    <source>
        <dbReference type="Google" id="ProtNLM"/>
    </source>
</evidence>
<dbReference type="OrthoDB" id="5379939at2"/>
<dbReference type="InterPro" id="IPR036034">
    <property type="entry name" value="PDZ_sf"/>
</dbReference>
<dbReference type="SUPFAM" id="SSF52096">
    <property type="entry name" value="ClpP/crotonase"/>
    <property type="match status" value="1"/>
</dbReference>
<feature type="domain" description="Tail specific protease" evidence="2">
    <location>
        <begin position="546"/>
        <end position="711"/>
    </location>
</feature>
<dbReference type="EMBL" id="CP032157">
    <property type="protein sequence ID" value="AXY75761.1"/>
    <property type="molecule type" value="Genomic_DNA"/>
</dbReference>
<dbReference type="SUPFAM" id="SSF50156">
    <property type="entry name" value="PDZ domain-like"/>
    <property type="match status" value="1"/>
</dbReference>